<proteinExistence type="predicted"/>
<gene>
    <name evidence="1" type="ORF">GCM10023231_32040</name>
</gene>
<dbReference type="Proteomes" id="UP001501411">
    <property type="component" value="Unassembled WGS sequence"/>
</dbReference>
<evidence type="ECO:0000313" key="1">
    <source>
        <dbReference type="EMBL" id="GAA4800857.1"/>
    </source>
</evidence>
<comment type="caution">
    <text evidence="1">The sequence shown here is derived from an EMBL/GenBank/DDBJ whole genome shotgun (WGS) entry which is preliminary data.</text>
</comment>
<dbReference type="EMBL" id="BAABIQ010000041">
    <property type="protein sequence ID" value="GAA4800857.1"/>
    <property type="molecule type" value="Genomic_DNA"/>
</dbReference>
<evidence type="ECO:0008006" key="3">
    <source>
        <dbReference type="Google" id="ProtNLM"/>
    </source>
</evidence>
<sequence>METLIKTITKFINLSPAEEQLIPTLFKEISLDPCEHLLEEGDVQRIPQYYIASYVGIKPQSLYRIRTRIAKNIN</sequence>
<dbReference type="RefSeq" id="WP_345233105.1">
    <property type="nucleotide sequence ID" value="NZ_BAABIQ010000041.1"/>
</dbReference>
<evidence type="ECO:0000313" key="2">
    <source>
        <dbReference type="Proteomes" id="UP001501411"/>
    </source>
</evidence>
<accession>A0ABP9BZM5</accession>
<name>A0ABP9BZM5_9SPHI</name>
<protein>
    <recommendedName>
        <fullName evidence="3">Mor transcription activator domain-containing protein</fullName>
    </recommendedName>
</protein>
<organism evidence="1 2">
    <name type="scientific">Olivibacter ginsenosidimutans</name>
    <dbReference type="NCBI Taxonomy" id="1176537"/>
    <lineage>
        <taxon>Bacteria</taxon>
        <taxon>Pseudomonadati</taxon>
        <taxon>Bacteroidota</taxon>
        <taxon>Sphingobacteriia</taxon>
        <taxon>Sphingobacteriales</taxon>
        <taxon>Sphingobacteriaceae</taxon>
        <taxon>Olivibacter</taxon>
    </lineage>
</organism>
<keyword evidence="2" id="KW-1185">Reference proteome</keyword>
<reference evidence="2" key="1">
    <citation type="journal article" date="2019" name="Int. J. Syst. Evol. Microbiol.">
        <title>The Global Catalogue of Microorganisms (GCM) 10K type strain sequencing project: providing services to taxonomists for standard genome sequencing and annotation.</title>
        <authorList>
            <consortium name="The Broad Institute Genomics Platform"/>
            <consortium name="The Broad Institute Genome Sequencing Center for Infectious Disease"/>
            <person name="Wu L."/>
            <person name="Ma J."/>
        </authorList>
    </citation>
    <scope>NUCLEOTIDE SEQUENCE [LARGE SCALE GENOMIC DNA]</scope>
    <source>
        <strain evidence="2">JCM 18200</strain>
    </source>
</reference>